<reference evidence="2" key="1">
    <citation type="journal article" date="2021" name="Nat. Commun.">
        <title>Genomic analyses provide insights into spinach domestication and the genetic basis of agronomic traits.</title>
        <authorList>
            <person name="Cai X."/>
            <person name="Sun X."/>
            <person name="Xu C."/>
            <person name="Sun H."/>
            <person name="Wang X."/>
            <person name="Ge C."/>
            <person name="Zhang Z."/>
            <person name="Wang Q."/>
            <person name="Fei Z."/>
            <person name="Jiao C."/>
            <person name="Wang Q."/>
        </authorList>
    </citation>
    <scope>NUCLEOTIDE SEQUENCE [LARGE SCALE GENOMIC DNA]</scope>
    <source>
        <strain evidence="2">cv. Varoflay</strain>
    </source>
</reference>
<dbReference type="Pfam" id="PF13966">
    <property type="entry name" value="zf-RVT"/>
    <property type="match status" value="1"/>
</dbReference>
<dbReference type="PANTHER" id="PTHR33116:SF84">
    <property type="entry name" value="RNA-DIRECTED DNA POLYMERASE"/>
    <property type="match status" value="1"/>
</dbReference>
<keyword evidence="2" id="KW-1185">Reference proteome</keyword>
<dbReference type="PANTHER" id="PTHR33116">
    <property type="entry name" value="REVERSE TRANSCRIPTASE ZINC-BINDING DOMAIN-CONTAINING PROTEIN-RELATED-RELATED"/>
    <property type="match status" value="1"/>
</dbReference>
<protein>
    <recommendedName>
        <fullName evidence="1">Reverse transcriptase zinc-binding domain-containing protein</fullName>
    </recommendedName>
</protein>
<accession>A0ABM3R8Q3</accession>
<dbReference type="RefSeq" id="XP_056692000.1">
    <property type="nucleotide sequence ID" value="XM_056836022.1"/>
</dbReference>
<evidence type="ECO:0000313" key="2">
    <source>
        <dbReference type="Proteomes" id="UP000813463"/>
    </source>
</evidence>
<evidence type="ECO:0000259" key="1">
    <source>
        <dbReference type="Pfam" id="PF13966"/>
    </source>
</evidence>
<proteinExistence type="predicted"/>
<dbReference type="Proteomes" id="UP000813463">
    <property type="component" value="Chromosome 2"/>
</dbReference>
<dbReference type="GeneID" id="130467503"/>
<organism evidence="2 3">
    <name type="scientific">Spinacia oleracea</name>
    <name type="common">Spinach</name>
    <dbReference type="NCBI Taxonomy" id="3562"/>
    <lineage>
        <taxon>Eukaryota</taxon>
        <taxon>Viridiplantae</taxon>
        <taxon>Streptophyta</taxon>
        <taxon>Embryophyta</taxon>
        <taxon>Tracheophyta</taxon>
        <taxon>Spermatophyta</taxon>
        <taxon>Magnoliopsida</taxon>
        <taxon>eudicotyledons</taxon>
        <taxon>Gunneridae</taxon>
        <taxon>Pentapetalae</taxon>
        <taxon>Caryophyllales</taxon>
        <taxon>Chenopodiaceae</taxon>
        <taxon>Chenopodioideae</taxon>
        <taxon>Anserineae</taxon>
        <taxon>Spinacia</taxon>
    </lineage>
</organism>
<dbReference type="InterPro" id="IPR026960">
    <property type="entry name" value="RVT-Znf"/>
</dbReference>
<sequence length="230" mass="26848">MHTIYIEGKNWLHYQTPLAASWAIKCICKAKHACSDAMNSPSWHTKSRYSIKEVYNLIQTQADKTQWARYVWNRLSIPKHRFILWMLIWDRLKTRDKLFNYGVCADNLCSFCGDAVETSAHLFFDCVYNKRFLVALLAWLGLNTHRTSVSLIPHWIRRNCRISFKREVFYASIAGGVYQIWKARNSAVWDHSVSTIEGLLHSLQSDVKHRILSVSGKKLSDVDREWLLAL</sequence>
<name>A0ABM3R8Q3_SPIOL</name>
<reference evidence="3" key="2">
    <citation type="submission" date="2025-08" db="UniProtKB">
        <authorList>
            <consortium name="RefSeq"/>
        </authorList>
    </citation>
    <scope>IDENTIFICATION</scope>
    <source>
        <tissue evidence="3">Leaf</tissue>
    </source>
</reference>
<gene>
    <name evidence="3" type="primary">LOC130467503</name>
</gene>
<feature type="domain" description="Reverse transcriptase zinc-binding" evidence="1">
    <location>
        <begin position="49"/>
        <end position="130"/>
    </location>
</feature>
<evidence type="ECO:0000313" key="3">
    <source>
        <dbReference type="RefSeq" id="XP_056692000.1"/>
    </source>
</evidence>